<organism evidence="2 3">
    <name type="scientific">Fibrisoma limi BUZ 3</name>
    <dbReference type="NCBI Taxonomy" id="1185876"/>
    <lineage>
        <taxon>Bacteria</taxon>
        <taxon>Pseudomonadati</taxon>
        <taxon>Bacteroidota</taxon>
        <taxon>Cytophagia</taxon>
        <taxon>Cytophagales</taxon>
        <taxon>Spirosomataceae</taxon>
        <taxon>Fibrisoma</taxon>
    </lineage>
</organism>
<gene>
    <name evidence="2" type="ORF">BN8_01713</name>
</gene>
<dbReference type="PROSITE" id="PS51186">
    <property type="entry name" value="GNAT"/>
    <property type="match status" value="1"/>
</dbReference>
<dbReference type="Gene3D" id="3.40.630.30">
    <property type="match status" value="1"/>
</dbReference>
<dbReference type="Gene3D" id="2.60.120.10">
    <property type="entry name" value="Jelly Rolls"/>
    <property type="match status" value="1"/>
</dbReference>
<dbReference type="GO" id="GO:0016747">
    <property type="term" value="F:acyltransferase activity, transferring groups other than amino-acyl groups"/>
    <property type="evidence" value="ECO:0007669"/>
    <property type="project" value="InterPro"/>
</dbReference>
<dbReference type="eggNOG" id="COG0662">
    <property type="taxonomic scope" value="Bacteria"/>
</dbReference>
<dbReference type="AlphaFoldDB" id="I2GFM0"/>
<dbReference type="InterPro" id="IPR000182">
    <property type="entry name" value="GNAT_dom"/>
</dbReference>
<dbReference type="eggNOG" id="COG0456">
    <property type="taxonomic scope" value="Bacteria"/>
</dbReference>
<evidence type="ECO:0000313" key="3">
    <source>
        <dbReference type="Proteomes" id="UP000009309"/>
    </source>
</evidence>
<accession>I2GFM0</accession>
<dbReference type="InterPro" id="IPR016181">
    <property type="entry name" value="Acyl_CoA_acyltransferase"/>
</dbReference>
<dbReference type="STRING" id="1185876.BN8_01713"/>
<sequence>MHIRAFKPIDAEALLTVFRKNVPQAFAEQEVDEYSVFLQTYTDPYFVAEDMGKVVGACGHYLKENEAHICWILSDPDRKGLGIGSALMRYNLDAIRQLPSVRRIVCRTSQIAYRFFEKFGFQLQYTTPDFWAPGLDLYYMTRSYMETLFSPEAGMARLKQSTAEFATVFTHGTLLVEFYKPDKVDKQQPHDRDEVYVVISGTGTFSCAGETMSFKPGDLLFVPAGTEHRFEQFSDDFTTWVLFYGPVGGEQAVAR</sequence>
<dbReference type="EMBL" id="CAIT01000005">
    <property type="protein sequence ID" value="CCH52695.1"/>
    <property type="molecule type" value="Genomic_DNA"/>
</dbReference>
<keyword evidence="2" id="KW-0808">Transferase</keyword>
<comment type="caution">
    <text evidence="2">The sequence shown here is derived from an EMBL/GenBank/DDBJ whole genome shotgun (WGS) entry which is preliminary data.</text>
</comment>
<dbReference type="RefSeq" id="WP_009281279.1">
    <property type="nucleotide sequence ID" value="NZ_CAIT01000005.1"/>
</dbReference>
<protein>
    <submittedName>
        <fullName evidence="2">Cupin 2 domain-containing protein</fullName>
        <ecNumber evidence="2">2.3.1.128</ecNumber>
    </submittedName>
</protein>
<dbReference type="Pfam" id="PF07883">
    <property type="entry name" value="Cupin_2"/>
    <property type="match status" value="1"/>
</dbReference>
<dbReference type="CDD" id="cd04301">
    <property type="entry name" value="NAT_SF"/>
    <property type="match status" value="1"/>
</dbReference>
<evidence type="ECO:0000259" key="1">
    <source>
        <dbReference type="PROSITE" id="PS51186"/>
    </source>
</evidence>
<dbReference type="EC" id="2.3.1.128" evidence="2"/>
<dbReference type="InterPro" id="IPR014710">
    <property type="entry name" value="RmlC-like_jellyroll"/>
</dbReference>
<proteinExistence type="predicted"/>
<keyword evidence="2" id="KW-0012">Acyltransferase</keyword>
<evidence type="ECO:0000313" key="2">
    <source>
        <dbReference type="EMBL" id="CCH52695.1"/>
    </source>
</evidence>
<name>I2GFM0_9BACT</name>
<dbReference type="OrthoDB" id="961272at2"/>
<dbReference type="Pfam" id="PF00583">
    <property type="entry name" value="Acetyltransf_1"/>
    <property type="match status" value="1"/>
</dbReference>
<feature type="domain" description="N-acetyltransferase" evidence="1">
    <location>
        <begin position="1"/>
        <end position="145"/>
    </location>
</feature>
<dbReference type="SUPFAM" id="SSF55729">
    <property type="entry name" value="Acyl-CoA N-acyltransferases (Nat)"/>
    <property type="match status" value="1"/>
</dbReference>
<dbReference type="Proteomes" id="UP000009309">
    <property type="component" value="Unassembled WGS sequence"/>
</dbReference>
<dbReference type="SUPFAM" id="SSF51182">
    <property type="entry name" value="RmlC-like cupins"/>
    <property type="match status" value="1"/>
</dbReference>
<reference evidence="2 3" key="1">
    <citation type="journal article" date="2012" name="J. Bacteriol.">
        <title>Genome Sequence of the Filamentous Bacterium Fibrisoma limi BUZ 3T.</title>
        <authorList>
            <person name="Filippini M."/>
            <person name="Qi W."/>
            <person name="Jaenicke S."/>
            <person name="Goesmann A."/>
            <person name="Smits T.H."/>
            <person name="Bagheri H.C."/>
        </authorList>
    </citation>
    <scope>NUCLEOTIDE SEQUENCE [LARGE SCALE GENOMIC DNA]</scope>
    <source>
        <strain evidence="3">BUZ 3T</strain>
    </source>
</reference>
<keyword evidence="3" id="KW-1185">Reference proteome</keyword>
<dbReference type="InterPro" id="IPR013096">
    <property type="entry name" value="Cupin_2"/>
</dbReference>
<dbReference type="InterPro" id="IPR011051">
    <property type="entry name" value="RmlC_Cupin_sf"/>
</dbReference>